<dbReference type="Gene3D" id="3.30.1330.60">
    <property type="entry name" value="OmpA-like domain"/>
    <property type="match status" value="1"/>
</dbReference>
<organism evidence="5 6">
    <name type="scientific">Phyllobacterium pellucidum</name>
    <dbReference type="NCBI Taxonomy" id="2740464"/>
    <lineage>
        <taxon>Bacteria</taxon>
        <taxon>Pseudomonadati</taxon>
        <taxon>Pseudomonadota</taxon>
        <taxon>Alphaproteobacteria</taxon>
        <taxon>Hyphomicrobiales</taxon>
        <taxon>Phyllobacteriaceae</taxon>
        <taxon>Phyllobacterium</taxon>
    </lineage>
</organism>
<dbReference type="InterPro" id="IPR050330">
    <property type="entry name" value="Bact_OuterMem_StrucFunc"/>
</dbReference>
<dbReference type="PANTHER" id="PTHR30329">
    <property type="entry name" value="STATOR ELEMENT OF FLAGELLAR MOTOR COMPLEX"/>
    <property type="match status" value="1"/>
</dbReference>
<dbReference type="RefSeq" id="WP_174208092.1">
    <property type="nucleotide sequence ID" value="NZ_JABUMX010000002.1"/>
</dbReference>
<dbReference type="Proteomes" id="UP000550508">
    <property type="component" value="Unassembled WGS sequence"/>
</dbReference>
<evidence type="ECO:0000256" key="1">
    <source>
        <dbReference type="PROSITE-ProRule" id="PRU00473"/>
    </source>
</evidence>
<feature type="compositionally biased region" description="Low complexity" evidence="2">
    <location>
        <begin position="42"/>
        <end position="54"/>
    </location>
</feature>
<keyword evidence="3" id="KW-0732">Signal</keyword>
<feature type="compositionally biased region" description="Basic and acidic residues" evidence="2">
    <location>
        <begin position="103"/>
        <end position="163"/>
    </location>
</feature>
<dbReference type="Pfam" id="PF00691">
    <property type="entry name" value="OmpA"/>
    <property type="match status" value="1"/>
</dbReference>
<dbReference type="CDD" id="cd07185">
    <property type="entry name" value="OmpA_C-like"/>
    <property type="match status" value="1"/>
</dbReference>
<dbReference type="EMBL" id="JABUMX010000002">
    <property type="protein sequence ID" value="NTS31887.1"/>
    <property type="molecule type" value="Genomic_DNA"/>
</dbReference>
<comment type="caution">
    <text evidence="5">The sequence shown here is derived from an EMBL/GenBank/DDBJ whole genome shotgun (WGS) entry which is preliminary data.</text>
</comment>
<feature type="compositionally biased region" description="Basic and acidic residues" evidence="2">
    <location>
        <begin position="70"/>
        <end position="91"/>
    </location>
</feature>
<dbReference type="AlphaFoldDB" id="A0A849VUP1"/>
<keyword evidence="1" id="KW-0472">Membrane</keyword>
<dbReference type="InterPro" id="IPR006665">
    <property type="entry name" value="OmpA-like"/>
</dbReference>
<feature type="compositionally biased region" description="Low complexity" evidence="2">
    <location>
        <begin position="92"/>
        <end position="102"/>
    </location>
</feature>
<feature type="compositionally biased region" description="Low complexity" evidence="2">
    <location>
        <begin position="278"/>
        <end position="335"/>
    </location>
</feature>
<dbReference type="PANTHER" id="PTHR30329:SF21">
    <property type="entry name" value="LIPOPROTEIN YIAD-RELATED"/>
    <property type="match status" value="1"/>
</dbReference>
<accession>A0A849VUP1</accession>
<evidence type="ECO:0000313" key="5">
    <source>
        <dbReference type="EMBL" id="NTS31887.1"/>
    </source>
</evidence>
<evidence type="ECO:0000313" key="6">
    <source>
        <dbReference type="Proteomes" id="UP000550508"/>
    </source>
</evidence>
<feature type="chain" id="PRO_5032272859" evidence="3">
    <location>
        <begin position="23"/>
        <end position="713"/>
    </location>
</feature>
<dbReference type="InterPro" id="IPR036737">
    <property type="entry name" value="OmpA-like_sf"/>
</dbReference>
<evidence type="ECO:0000259" key="4">
    <source>
        <dbReference type="PROSITE" id="PS51123"/>
    </source>
</evidence>
<feature type="compositionally biased region" description="Basic and acidic residues" evidence="2">
    <location>
        <begin position="241"/>
        <end position="277"/>
    </location>
</feature>
<feature type="signal peptide" evidence="3">
    <location>
        <begin position="1"/>
        <end position="22"/>
    </location>
</feature>
<feature type="domain" description="OmpA-like" evidence="4">
    <location>
        <begin position="585"/>
        <end position="705"/>
    </location>
</feature>
<evidence type="ECO:0000256" key="3">
    <source>
        <dbReference type="SAM" id="SignalP"/>
    </source>
</evidence>
<name>A0A849VUP1_9HYPH</name>
<evidence type="ECO:0000256" key="2">
    <source>
        <dbReference type="SAM" id="MobiDB-lite"/>
    </source>
</evidence>
<gene>
    <name evidence="5" type="ORF">HQ945_11540</name>
</gene>
<feature type="compositionally biased region" description="Basic and acidic residues" evidence="2">
    <location>
        <begin position="194"/>
        <end position="235"/>
    </location>
</feature>
<proteinExistence type="predicted"/>
<keyword evidence="6" id="KW-1185">Reference proteome</keyword>
<reference evidence="5 6" key="1">
    <citation type="submission" date="2020-05" db="EMBL/GenBank/DDBJ databases">
        <authorList>
            <person name="Kim M.K."/>
        </authorList>
    </citation>
    <scope>NUCLEOTIDE SEQUENCE [LARGE SCALE GENOMIC DNA]</scope>
    <source>
        <strain evidence="5 6">BT25</strain>
    </source>
</reference>
<feature type="region of interest" description="Disordered" evidence="2">
    <location>
        <begin position="42"/>
        <end position="398"/>
    </location>
</feature>
<feature type="compositionally biased region" description="Low complexity" evidence="2">
    <location>
        <begin position="366"/>
        <end position="386"/>
    </location>
</feature>
<dbReference type="SUPFAM" id="SSF103088">
    <property type="entry name" value="OmpA-like"/>
    <property type="match status" value="1"/>
</dbReference>
<sequence length="713" mass="77120">MKRTALFFASTAILFSSPYAMAEQPPLNRPYISSNSNMPVVVAQAEQPAPAQEDPAQEELKRKAAQQAEEQAKQQAEEQAKQQAEEAKRAAQVEAENAAEQQKAIEEEANRKAAEAAKAAEAEAAKQAQEAKRAAEAEAHKAAEQQKAIEEEAKRKAAEEAKASKAAAEQAAEDAAKAKRDAEAEANKAAEQQKAIEEEARKKAAAEADAAKAAEGETAKQAEQAKKAAEAEAAKAAEAQKAAEEEARKKAESTQKAADKQAEQAAEDANKAADEAAKQAAPATAAPATAEQPAATPNQPAAETAPAKPADAASRQPAAPAPAEAAKPAPQEASPLPANAAPVLDSDKPAPAAEAKQKGGKRGNKAEQAGQPPAPAEQPVAQQPAAPAGPPPKTDADVQQAIAPVKIEPVLVEKGTRTKQARRDERPADVQVIKQYDNRAIVEVDNNIFVESSDRPRMSRNAHDVYYEDLPRRRTRETIVRENGVQIVTIRNRYGDVIQRSRITPDGREVLLTYAPDYDREERVNWRDPGDDLPPLRLDIPVRDYILDAEEAPEEEVYDFFARPPVERVERIYSVDEVKRSARIRDKVRRVDLDTITFAFGSAEIGEDQITRLDSVAKAMAQTLKKNPAETFLIEGHTDAVGSDQANLVLSDKRAESVAQALTNVFDIPPENMATQGYGERYLKIRTESPEQQNRRVAIRRITPLVAPVASNN</sequence>
<protein>
    <submittedName>
        <fullName evidence="5">OmpA family protein</fullName>
    </submittedName>
</protein>
<feature type="compositionally biased region" description="Basic and acidic residues" evidence="2">
    <location>
        <begin position="174"/>
        <end position="188"/>
    </location>
</feature>
<dbReference type="PROSITE" id="PS51123">
    <property type="entry name" value="OMPA_2"/>
    <property type="match status" value="1"/>
</dbReference>
<dbReference type="GO" id="GO:0016020">
    <property type="term" value="C:membrane"/>
    <property type="evidence" value="ECO:0007669"/>
    <property type="project" value="UniProtKB-UniRule"/>
</dbReference>